<evidence type="ECO:0000256" key="1">
    <source>
        <dbReference type="ARBA" id="ARBA00023242"/>
    </source>
</evidence>
<evidence type="ECO:0000313" key="3">
    <source>
        <dbReference type="EMBL" id="KAH7088462.1"/>
    </source>
</evidence>
<dbReference type="SMART" id="SM00066">
    <property type="entry name" value="GAL4"/>
    <property type="match status" value="1"/>
</dbReference>
<dbReference type="PROSITE" id="PS50048">
    <property type="entry name" value="ZN2_CY6_FUNGAL_2"/>
    <property type="match status" value="1"/>
</dbReference>
<feature type="domain" description="Zn(2)-C6 fungal-type" evidence="2">
    <location>
        <begin position="5"/>
        <end position="33"/>
    </location>
</feature>
<dbReference type="AlphaFoldDB" id="A0A8K0R7L1"/>
<keyword evidence="1" id="KW-0539">Nucleus</keyword>
<gene>
    <name evidence="3" type="ORF">FB567DRAFT_339222</name>
</gene>
<dbReference type="InterPro" id="IPR036864">
    <property type="entry name" value="Zn2-C6_fun-type_DNA-bd_sf"/>
</dbReference>
<comment type="caution">
    <text evidence="3">The sequence shown here is derived from an EMBL/GenBank/DDBJ whole genome shotgun (WGS) entry which is preliminary data.</text>
</comment>
<evidence type="ECO:0000313" key="4">
    <source>
        <dbReference type="Proteomes" id="UP000813461"/>
    </source>
</evidence>
<evidence type="ECO:0000259" key="2">
    <source>
        <dbReference type="PROSITE" id="PS50048"/>
    </source>
</evidence>
<organism evidence="3 4">
    <name type="scientific">Paraphoma chrysanthemicola</name>
    <dbReference type="NCBI Taxonomy" id="798071"/>
    <lineage>
        <taxon>Eukaryota</taxon>
        <taxon>Fungi</taxon>
        <taxon>Dikarya</taxon>
        <taxon>Ascomycota</taxon>
        <taxon>Pezizomycotina</taxon>
        <taxon>Dothideomycetes</taxon>
        <taxon>Pleosporomycetidae</taxon>
        <taxon>Pleosporales</taxon>
        <taxon>Pleosporineae</taxon>
        <taxon>Phaeosphaeriaceae</taxon>
        <taxon>Paraphoma</taxon>
    </lineage>
</organism>
<protein>
    <recommendedName>
        <fullName evidence="2">Zn(2)-C6 fungal-type domain-containing protein</fullName>
    </recommendedName>
</protein>
<sequence length="93" mass="10339">MGSKGCWTCRRRKVRCDRAFPDCQNCAKSIIVCEGYGKRLKWPRDQQLVAAVAKPSLRETQATFHHSTGKWVNVVPVDINLHIIGSISTGAGK</sequence>
<proteinExistence type="predicted"/>
<accession>A0A8K0R7L1</accession>
<dbReference type="PANTHER" id="PTHR38791">
    <property type="entry name" value="ZN(II)2CYS6 TRANSCRIPTION FACTOR (EUROFUNG)-RELATED-RELATED"/>
    <property type="match status" value="1"/>
</dbReference>
<dbReference type="Gene3D" id="4.10.240.10">
    <property type="entry name" value="Zn(2)-C6 fungal-type DNA-binding domain"/>
    <property type="match status" value="1"/>
</dbReference>
<dbReference type="InterPro" id="IPR001138">
    <property type="entry name" value="Zn2Cys6_DnaBD"/>
</dbReference>
<dbReference type="GO" id="GO:0008270">
    <property type="term" value="F:zinc ion binding"/>
    <property type="evidence" value="ECO:0007669"/>
    <property type="project" value="InterPro"/>
</dbReference>
<dbReference type="Proteomes" id="UP000813461">
    <property type="component" value="Unassembled WGS sequence"/>
</dbReference>
<reference evidence="3" key="1">
    <citation type="journal article" date="2021" name="Nat. Commun.">
        <title>Genetic determinants of endophytism in the Arabidopsis root mycobiome.</title>
        <authorList>
            <person name="Mesny F."/>
            <person name="Miyauchi S."/>
            <person name="Thiergart T."/>
            <person name="Pickel B."/>
            <person name="Atanasova L."/>
            <person name="Karlsson M."/>
            <person name="Huettel B."/>
            <person name="Barry K.W."/>
            <person name="Haridas S."/>
            <person name="Chen C."/>
            <person name="Bauer D."/>
            <person name="Andreopoulos W."/>
            <person name="Pangilinan J."/>
            <person name="LaButti K."/>
            <person name="Riley R."/>
            <person name="Lipzen A."/>
            <person name="Clum A."/>
            <person name="Drula E."/>
            <person name="Henrissat B."/>
            <person name="Kohler A."/>
            <person name="Grigoriev I.V."/>
            <person name="Martin F.M."/>
            <person name="Hacquard S."/>
        </authorList>
    </citation>
    <scope>NUCLEOTIDE SEQUENCE</scope>
    <source>
        <strain evidence="3">MPI-SDFR-AT-0120</strain>
    </source>
</reference>
<dbReference type="SUPFAM" id="SSF57701">
    <property type="entry name" value="Zn2/Cys6 DNA-binding domain"/>
    <property type="match status" value="1"/>
</dbReference>
<dbReference type="Pfam" id="PF00172">
    <property type="entry name" value="Zn_clus"/>
    <property type="match status" value="1"/>
</dbReference>
<keyword evidence="4" id="KW-1185">Reference proteome</keyword>
<dbReference type="InterPro" id="IPR053175">
    <property type="entry name" value="DHMBA_Reg_Transcription_Factor"/>
</dbReference>
<dbReference type="PROSITE" id="PS00463">
    <property type="entry name" value="ZN2_CY6_FUNGAL_1"/>
    <property type="match status" value="1"/>
</dbReference>
<dbReference type="CDD" id="cd00067">
    <property type="entry name" value="GAL4"/>
    <property type="match status" value="1"/>
</dbReference>
<dbReference type="EMBL" id="JAGMVJ010000008">
    <property type="protein sequence ID" value="KAH7088462.1"/>
    <property type="molecule type" value="Genomic_DNA"/>
</dbReference>
<name>A0A8K0R7L1_9PLEO</name>
<dbReference type="GO" id="GO:0000981">
    <property type="term" value="F:DNA-binding transcription factor activity, RNA polymerase II-specific"/>
    <property type="evidence" value="ECO:0007669"/>
    <property type="project" value="InterPro"/>
</dbReference>
<dbReference type="OrthoDB" id="3796677at2759"/>